<protein>
    <recommendedName>
        <fullName evidence="2">Antitoxin ParD</fullName>
    </recommendedName>
</protein>
<name>A0A2D0IJW4_9GAMM</name>
<dbReference type="InterPro" id="IPR022789">
    <property type="entry name" value="ParD"/>
</dbReference>
<evidence type="ECO:0000256" key="1">
    <source>
        <dbReference type="ARBA" id="ARBA00008580"/>
    </source>
</evidence>
<dbReference type="InterPro" id="IPR038296">
    <property type="entry name" value="ParD_sf"/>
</dbReference>
<evidence type="ECO:0000313" key="5">
    <source>
        <dbReference type="EMBL" id="PHM22047.1"/>
    </source>
</evidence>
<comment type="function">
    <text evidence="4">Antitoxin component of a type II toxin-antitoxin (TA) system. Neutralizes the effect of toxin ParE.</text>
</comment>
<dbReference type="AlphaFoldDB" id="A0A2D0IJW4"/>
<comment type="similarity">
    <text evidence="1">Belongs to the ParD antitoxin family.</text>
</comment>
<reference evidence="5 6" key="1">
    <citation type="journal article" date="2017" name="Nat. Microbiol.">
        <title>Natural product diversity associated with the nematode symbionts Photorhabdus and Xenorhabdus.</title>
        <authorList>
            <person name="Tobias N.J."/>
            <person name="Wolff H."/>
            <person name="Djahanschiri B."/>
            <person name="Grundmann F."/>
            <person name="Kronenwerth M."/>
            <person name="Shi Y.M."/>
            <person name="Simonyi S."/>
            <person name="Grun P."/>
            <person name="Shapiro-Ilan D."/>
            <person name="Pidot S.J."/>
            <person name="Stinear T.P."/>
            <person name="Ebersberger I."/>
            <person name="Bode H.B."/>
        </authorList>
    </citation>
    <scope>NUCLEOTIDE SEQUENCE [LARGE SCALE GENOMIC DNA]</scope>
    <source>
        <strain evidence="5 6">DSM 16337</strain>
    </source>
</reference>
<dbReference type="InterPro" id="IPR010985">
    <property type="entry name" value="Ribbon_hlx_hlx"/>
</dbReference>
<dbReference type="Proteomes" id="UP000225605">
    <property type="component" value="Unassembled WGS sequence"/>
</dbReference>
<sequence>MRKITSISMGKQLDGFVQRMIESGRYGSASEVMRSALRLLEQQEYQDEAIRNAVIEGLESGESALTLREIAEQRKQRHRV</sequence>
<dbReference type="RefSeq" id="WP_099134080.1">
    <property type="nucleotide sequence ID" value="NZ_CAWNOJ010000060.1"/>
</dbReference>
<accession>A0A2D0IJW4</accession>
<dbReference type="PANTHER" id="PTHR36582">
    <property type="entry name" value="ANTITOXIN PARD"/>
    <property type="match status" value="1"/>
</dbReference>
<dbReference type="GO" id="GO:0006355">
    <property type="term" value="P:regulation of DNA-templated transcription"/>
    <property type="evidence" value="ECO:0007669"/>
    <property type="project" value="InterPro"/>
</dbReference>
<evidence type="ECO:0000256" key="4">
    <source>
        <dbReference type="ARBA" id="ARBA00037106"/>
    </source>
</evidence>
<keyword evidence="3" id="KW-1277">Toxin-antitoxin system</keyword>
<proteinExistence type="inferred from homology"/>
<gene>
    <name evidence="5" type="ORF">Xehl_04003</name>
</gene>
<dbReference type="PANTHER" id="PTHR36582:SF2">
    <property type="entry name" value="ANTITOXIN PARD"/>
    <property type="match status" value="1"/>
</dbReference>
<dbReference type="EMBL" id="NIBT01000046">
    <property type="protein sequence ID" value="PHM22047.1"/>
    <property type="molecule type" value="Genomic_DNA"/>
</dbReference>
<evidence type="ECO:0000256" key="2">
    <source>
        <dbReference type="ARBA" id="ARBA00017940"/>
    </source>
</evidence>
<dbReference type="CDD" id="cd22231">
    <property type="entry name" value="RHH_NikR_HicB-like"/>
    <property type="match status" value="1"/>
</dbReference>
<comment type="caution">
    <text evidence="5">The sequence shown here is derived from an EMBL/GenBank/DDBJ whole genome shotgun (WGS) entry which is preliminary data.</text>
</comment>
<dbReference type="Pfam" id="PF03693">
    <property type="entry name" value="ParD_antitoxin"/>
    <property type="match status" value="1"/>
</dbReference>
<dbReference type="SUPFAM" id="SSF47598">
    <property type="entry name" value="Ribbon-helix-helix"/>
    <property type="match status" value="1"/>
</dbReference>
<dbReference type="Gene3D" id="6.10.10.120">
    <property type="entry name" value="Antitoxin ParD1-like"/>
    <property type="match status" value="1"/>
</dbReference>
<evidence type="ECO:0000256" key="3">
    <source>
        <dbReference type="ARBA" id="ARBA00022649"/>
    </source>
</evidence>
<organism evidence="5 6">
    <name type="scientific">Xenorhabdus ehlersii</name>
    <dbReference type="NCBI Taxonomy" id="290111"/>
    <lineage>
        <taxon>Bacteria</taxon>
        <taxon>Pseudomonadati</taxon>
        <taxon>Pseudomonadota</taxon>
        <taxon>Gammaproteobacteria</taxon>
        <taxon>Enterobacterales</taxon>
        <taxon>Morganellaceae</taxon>
        <taxon>Xenorhabdus</taxon>
    </lineage>
</organism>
<evidence type="ECO:0000313" key="6">
    <source>
        <dbReference type="Proteomes" id="UP000225605"/>
    </source>
</evidence>
<dbReference type="NCBIfam" id="TIGR02606">
    <property type="entry name" value="antidote_CC2985"/>
    <property type="match status" value="1"/>
</dbReference>